<dbReference type="InterPro" id="IPR013767">
    <property type="entry name" value="PAS_fold"/>
</dbReference>
<protein>
    <recommendedName>
        <fullName evidence="13">Circadian input-output histidine kinase CikA</fullName>
        <ecNumber evidence="4">2.7.13.3</ecNumber>
    </recommendedName>
</protein>
<dbReference type="InterPro" id="IPR029016">
    <property type="entry name" value="GAF-like_dom_sf"/>
</dbReference>
<dbReference type="SMART" id="SM00086">
    <property type="entry name" value="PAC"/>
    <property type="match status" value="5"/>
</dbReference>
<dbReference type="CDD" id="cd17774">
    <property type="entry name" value="CBS_two-component_sensor_histidine_kinase_repeat2"/>
    <property type="match status" value="1"/>
</dbReference>
<dbReference type="PROSITE" id="PS50113">
    <property type="entry name" value="PAC"/>
    <property type="match status" value="4"/>
</dbReference>
<keyword evidence="16" id="KW-0175">Coiled coil</keyword>
<dbReference type="EMBL" id="CP021056">
    <property type="protein sequence ID" value="QXE25509.1"/>
    <property type="molecule type" value="Genomic_DNA"/>
</dbReference>
<evidence type="ECO:0000256" key="14">
    <source>
        <dbReference type="PROSITE-ProRule" id="PRU00169"/>
    </source>
</evidence>
<dbReference type="PROSITE" id="PS50046">
    <property type="entry name" value="PHYTOCHROME_2"/>
    <property type="match status" value="1"/>
</dbReference>
<dbReference type="Pfam" id="PF08447">
    <property type="entry name" value="PAS_3"/>
    <property type="match status" value="2"/>
</dbReference>
<evidence type="ECO:0000259" key="17">
    <source>
        <dbReference type="PROSITE" id="PS50046"/>
    </source>
</evidence>
<dbReference type="PROSITE" id="PS50112">
    <property type="entry name" value="PAS"/>
    <property type="match status" value="5"/>
</dbReference>
<evidence type="ECO:0000256" key="16">
    <source>
        <dbReference type="SAM" id="Coils"/>
    </source>
</evidence>
<organism evidence="23 24">
    <name type="scientific">Richelia sinica FACHB-800</name>
    <dbReference type="NCBI Taxonomy" id="1357546"/>
    <lineage>
        <taxon>Bacteria</taxon>
        <taxon>Bacillati</taxon>
        <taxon>Cyanobacteriota</taxon>
        <taxon>Cyanophyceae</taxon>
        <taxon>Nostocales</taxon>
        <taxon>Nostocaceae</taxon>
        <taxon>Richelia</taxon>
    </lineage>
</organism>
<keyword evidence="5 14" id="KW-0597">Phosphoprotein</keyword>
<dbReference type="PROSITE" id="PS51371">
    <property type="entry name" value="CBS"/>
    <property type="match status" value="3"/>
</dbReference>
<dbReference type="InterPro" id="IPR001789">
    <property type="entry name" value="Sig_transdc_resp-reg_receiver"/>
</dbReference>
<feature type="domain" description="PAS" evidence="20">
    <location>
        <begin position="638"/>
        <end position="682"/>
    </location>
</feature>
<dbReference type="Proteomes" id="UP000683511">
    <property type="component" value="Chromosome"/>
</dbReference>
<dbReference type="SMART" id="SM00388">
    <property type="entry name" value="HisKA"/>
    <property type="match status" value="1"/>
</dbReference>
<feature type="coiled-coil region" evidence="16">
    <location>
        <begin position="295"/>
        <end position="330"/>
    </location>
</feature>
<feature type="domain" description="Response regulatory" evidence="19">
    <location>
        <begin position="1705"/>
        <end position="1821"/>
    </location>
</feature>
<dbReference type="SUPFAM" id="SSF55874">
    <property type="entry name" value="ATPase domain of HSP90 chaperone/DNA topoisomerase II/histidine kinase"/>
    <property type="match status" value="1"/>
</dbReference>
<dbReference type="PROSITE" id="PS50109">
    <property type="entry name" value="HIS_KIN"/>
    <property type="match status" value="1"/>
</dbReference>
<dbReference type="SUPFAM" id="SSF54631">
    <property type="entry name" value="CBS-domain pair"/>
    <property type="match status" value="2"/>
</dbReference>
<keyword evidence="10" id="KW-0902">Two-component regulatory system</keyword>
<dbReference type="SUPFAM" id="SSF52172">
    <property type="entry name" value="CheY-like"/>
    <property type="match status" value="2"/>
</dbReference>
<dbReference type="InterPro" id="IPR013655">
    <property type="entry name" value="PAS_fold_3"/>
</dbReference>
<dbReference type="Gene3D" id="3.30.450.20">
    <property type="entry name" value="PAS domain"/>
    <property type="match status" value="6"/>
</dbReference>
<dbReference type="CDD" id="cd00130">
    <property type="entry name" value="PAS"/>
    <property type="match status" value="6"/>
</dbReference>
<dbReference type="CDD" id="cd04620">
    <property type="entry name" value="CBS_two-component_sensor_histidine_kinase_repeat1"/>
    <property type="match status" value="1"/>
</dbReference>
<dbReference type="InterPro" id="IPR035965">
    <property type="entry name" value="PAS-like_dom_sf"/>
</dbReference>
<dbReference type="PRINTS" id="PR00344">
    <property type="entry name" value="BCTRLSENSOR"/>
</dbReference>
<evidence type="ECO:0000256" key="4">
    <source>
        <dbReference type="ARBA" id="ARBA00012438"/>
    </source>
</evidence>
<keyword evidence="15" id="KW-0129">CBS domain</keyword>
<feature type="domain" description="CBS" evidence="22">
    <location>
        <begin position="236"/>
        <end position="294"/>
    </location>
</feature>
<keyword evidence="24" id="KW-1185">Reference proteome</keyword>
<feature type="domain" description="PAS" evidence="20">
    <location>
        <begin position="896"/>
        <end position="966"/>
    </location>
</feature>
<dbReference type="GO" id="GO:0005524">
    <property type="term" value="F:ATP binding"/>
    <property type="evidence" value="ECO:0007669"/>
    <property type="project" value="UniProtKB-KW"/>
</dbReference>
<dbReference type="InterPro" id="IPR000014">
    <property type="entry name" value="PAS"/>
</dbReference>
<evidence type="ECO:0000259" key="19">
    <source>
        <dbReference type="PROSITE" id="PS50110"/>
    </source>
</evidence>
<evidence type="ECO:0000256" key="8">
    <source>
        <dbReference type="ARBA" id="ARBA00022777"/>
    </source>
</evidence>
<dbReference type="InterPro" id="IPR003661">
    <property type="entry name" value="HisK_dim/P_dom"/>
</dbReference>
<dbReference type="GO" id="GO:0009927">
    <property type="term" value="F:histidine phosphotransfer kinase activity"/>
    <property type="evidence" value="ECO:0007669"/>
    <property type="project" value="TreeGrafter"/>
</dbReference>
<feature type="domain" description="PAS" evidence="20">
    <location>
        <begin position="771"/>
        <end position="841"/>
    </location>
</feature>
<dbReference type="SMART" id="SM00091">
    <property type="entry name" value="PAS"/>
    <property type="match status" value="6"/>
</dbReference>
<evidence type="ECO:0000259" key="18">
    <source>
        <dbReference type="PROSITE" id="PS50109"/>
    </source>
</evidence>
<dbReference type="PROSITE" id="PS50110">
    <property type="entry name" value="RESPONSE_REGULATORY"/>
    <property type="match status" value="2"/>
</dbReference>
<dbReference type="CDD" id="cd00156">
    <property type="entry name" value="REC"/>
    <property type="match status" value="1"/>
</dbReference>
<dbReference type="EC" id="2.7.13.3" evidence="4"/>
<keyword evidence="8" id="KW-0418">Kinase</keyword>
<dbReference type="InterPro" id="IPR001610">
    <property type="entry name" value="PAC"/>
</dbReference>
<accession>A0A975TBF6</accession>
<comment type="subcellular location">
    <subcellularLocation>
        <location evidence="2">Membrane</location>
    </subcellularLocation>
</comment>
<keyword evidence="9" id="KW-0067">ATP-binding</keyword>
<evidence type="ECO:0000256" key="6">
    <source>
        <dbReference type="ARBA" id="ARBA00022679"/>
    </source>
</evidence>
<feature type="domain" description="CBS" evidence="22">
    <location>
        <begin position="101"/>
        <end position="161"/>
    </location>
</feature>
<dbReference type="InterPro" id="IPR011006">
    <property type="entry name" value="CheY-like_superfamily"/>
</dbReference>
<feature type="domain" description="CBS" evidence="22">
    <location>
        <begin position="168"/>
        <end position="229"/>
    </location>
</feature>
<reference evidence="23" key="1">
    <citation type="submission" date="2017-04" db="EMBL/GenBank/DDBJ databases">
        <title>Genome deletions in a multicellular cyanobacterial endosymbiont for morphological adaptation in marine diatoms.</title>
        <authorList>
            <person name="Wang Y."/>
            <person name="Gao H."/>
            <person name="Li R."/>
            <person name="Xu X."/>
        </authorList>
    </citation>
    <scope>NUCLEOTIDE SEQUENCE</scope>
    <source>
        <strain evidence="23">FACHB 800</strain>
    </source>
</reference>
<dbReference type="Pfam" id="PF00512">
    <property type="entry name" value="HisKA"/>
    <property type="match status" value="1"/>
</dbReference>
<dbReference type="InterPro" id="IPR005467">
    <property type="entry name" value="His_kinase_dom"/>
</dbReference>
<feature type="modified residue" description="4-aspartylphosphate" evidence="14">
    <location>
        <position position="1615"/>
    </location>
</feature>
<dbReference type="SMART" id="SM00387">
    <property type="entry name" value="HATPase_c"/>
    <property type="match status" value="1"/>
</dbReference>
<feature type="coiled-coil region" evidence="16">
    <location>
        <begin position="736"/>
        <end position="774"/>
    </location>
</feature>
<dbReference type="NCBIfam" id="TIGR00229">
    <property type="entry name" value="sensory_box"/>
    <property type="match status" value="6"/>
</dbReference>
<proteinExistence type="inferred from homology"/>
<dbReference type="Gene3D" id="3.30.565.10">
    <property type="entry name" value="Histidine kinase-like ATPase, C-terminal domain"/>
    <property type="match status" value="1"/>
</dbReference>
<dbReference type="Gene3D" id="3.40.50.2300">
    <property type="match status" value="2"/>
</dbReference>
<name>A0A975TBF6_9NOST</name>
<evidence type="ECO:0000313" key="24">
    <source>
        <dbReference type="Proteomes" id="UP000683511"/>
    </source>
</evidence>
<comment type="similarity">
    <text evidence="3">In the N-terminal section; belongs to the phytochrome family.</text>
</comment>
<keyword evidence="12" id="KW-0131">Cell cycle</keyword>
<sequence>MLISSSLIESIHLEQAIIAHPLVVSPETLATEAIALMSQARASCVLEDTESSTQELLVEARSSCVLVMAGERLVGIFTERDVVNLSAEGQTIAGLAIAQVMTSGVITINQSALNDIFSVLNLFQRHRIRHLPIVDAHGKLTGLVTHESLRQVIHPSDLLRLRLISEVMTMRIVKAFSQTNVLDITRLMAKEKVSSVVIVEEKDSLFFPIGIVTERDIVQFQSLELNLELMAVATVMSAPVFSVTVHESLWSALTLMQERRISRVVVTGEQGELQGIITQTTLLQTLNPFDIYKVVDSLKQKVSQLETEKLELLQNRNVQLEQEIQKRTQQLQVKADLEELLGIITSRIRASLDLEDTLNTISSEVRKYLKCDRVIVYQFQQHNQGVVIADNFGEEWESFVGHDINDCCLQEAWLQPYLNGRIRVVHDVAKENLTDCHRQLLQSLDIQAKILVPIILGNGLWGLMLACQSSPRNWFIEEIELLQKLSVHVAIAIQQAELYHRAQLELQERQRAEIALAESEAIYRTTLNNIADAVFITDYTGKFTFICPNVHVIFGYSVDEILAMGSIDRLLGQVIIASTQITLTSEITNIEKDIYDKYGKIHTILINIKKVDIADGTWLYSCRDISERKQIEKELQISEERLRTIVETSSSGLVAVDRQGIIVFVNPAAAQMFGRNIDELCGWPLGIPCDYRSRREEEIELLQPSGKRRTVNMQTAKIYWQGQEAFLISLSDITALKQTEALLRNSQEQLRQLNEQLEGRVEQRTAALRESEQRYRALMDGASDAIILTDIHGNLLEVNRQAEELFGYSRDELTSLHYTHIYPIEDRERACATFSTMVTQQKNSQLLDTKVLRKDQSQIPIDMTGSVIQSNSGLVVQSIFRDITEQKQVEEALRRSEERFRRYFEQSLVGMAITSPEQEWLEVNDRLCEMLGYSRTELMSCKWTELTYADDLVKELTKLNRILTGESEGYSLDKRFIRKDGQIVYVIVSVRCVRKPDGSVDYFAKLVQDITDRQHMEDALRRSEERFRIALNNSPIVVFNQDLDLRYTWIYNPALGFRSEEVVGKFDTDLFQTEDAYKLEVLKRRVLSTGQGLREEVIVNVQDDFICYVLTIDPLLDRHGNIEGITCAALDITDRKKTELALKESQYLIQRLTEASPDILYIYDLQENINVYTNLVIGRLLGFSPEDIRAMGDQLFAQLAHPDDLPRIAAHHERFNSANDSDIWEIEYRMRDRQGNWHWFVSHDTLFTRDSENRPKQIVGAASEITERKQIEAELLQTNAELARATRLKDEFLANMSHELRTPLNAILGMSEGLLEGVFDQLSDRQKRAISTIERSGKHLLELINDILDLSKVEAGKLELQPAPVTVNYLCDSSITFVKQQALKKNIHLSVEIAPDLPELLADERRIRQILINLLNNAVKFTPSGGMVKLIAYKQVESPQEANSTEQPKIGFLSLGSHQVPNHSQWICFSIIDTGIGIAQPDLEKLFQPFVQIDSSLNRQHSGTGLGLALVRQLVELHLGKVTVTSQPGQGSCFTVCIPDQGISPSPSVNLTPSINLQALPDNNPQVLIIEDSMVAAEQLARYLHELDLQATIYSQGEGAIDEVIRINPALILLDILLPNLSGWQILEQLKLHPVTKNIPVLVISVVDERSQAFTLGANDYLVKPISREQIRNSIKKLQNPEDDSHTALIISSGDQPSEPTTPPLILLVEDNEANIASISNYLEARGYRLIMAKDGQQALTMTKTQHPDLILMDIQMPGMDGLTAMRLLRADPELTPIPIIVLTALAMPGDREKCLAAGANDYVTKPVKLKMLVEKIQNLLHQK</sequence>
<dbReference type="InterPro" id="IPR036890">
    <property type="entry name" value="HATPase_C_sf"/>
</dbReference>
<dbReference type="CDD" id="cd00082">
    <property type="entry name" value="HisKA"/>
    <property type="match status" value="1"/>
</dbReference>
<dbReference type="InterPro" id="IPR000700">
    <property type="entry name" value="PAS-assoc_C"/>
</dbReference>
<dbReference type="Pfam" id="PF00072">
    <property type="entry name" value="Response_reg"/>
    <property type="match status" value="2"/>
</dbReference>
<dbReference type="Pfam" id="PF01590">
    <property type="entry name" value="GAF"/>
    <property type="match status" value="1"/>
</dbReference>
<feature type="domain" description="Phytochrome chromophore attachment site" evidence="17">
    <location>
        <begin position="353"/>
        <end position="488"/>
    </location>
</feature>
<feature type="domain" description="PAC" evidence="21">
    <location>
        <begin position="1092"/>
        <end position="1144"/>
    </location>
</feature>
<dbReference type="SUPFAM" id="SSF55785">
    <property type="entry name" value="PYP-like sensor domain (PAS domain)"/>
    <property type="match status" value="6"/>
</dbReference>
<keyword evidence="7" id="KW-0547">Nucleotide-binding</keyword>
<evidence type="ECO:0000256" key="15">
    <source>
        <dbReference type="PROSITE-ProRule" id="PRU00703"/>
    </source>
</evidence>
<feature type="modified residue" description="4-aspartylphosphate" evidence="14">
    <location>
        <position position="1754"/>
    </location>
</feature>
<feature type="domain" description="Response regulatory" evidence="19">
    <location>
        <begin position="1566"/>
        <end position="1679"/>
    </location>
</feature>
<dbReference type="RefSeq" id="WP_190607096.1">
    <property type="nucleotide sequence ID" value="NZ_CP021056.1"/>
</dbReference>
<feature type="domain" description="PAC" evidence="21">
    <location>
        <begin position="1224"/>
        <end position="1277"/>
    </location>
</feature>
<dbReference type="InterPro" id="IPR003594">
    <property type="entry name" value="HATPase_dom"/>
</dbReference>
<dbReference type="PANTHER" id="PTHR43047">
    <property type="entry name" value="TWO-COMPONENT HISTIDINE PROTEIN KINASE"/>
    <property type="match status" value="1"/>
</dbReference>
<feature type="domain" description="PAS" evidence="20">
    <location>
        <begin position="1145"/>
        <end position="1219"/>
    </location>
</feature>
<dbReference type="FunFam" id="1.10.287.130:FF:000038">
    <property type="entry name" value="Sensory transduction histidine kinase"/>
    <property type="match status" value="1"/>
</dbReference>
<evidence type="ECO:0000256" key="10">
    <source>
        <dbReference type="ARBA" id="ARBA00023012"/>
    </source>
</evidence>
<feature type="domain" description="PAC" evidence="21">
    <location>
        <begin position="845"/>
        <end position="895"/>
    </location>
</feature>
<dbReference type="GO" id="GO:0000155">
    <property type="term" value="F:phosphorelay sensor kinase activity"/>
    <property type="evidence" value="ECO:0007669"/>
    <property type="project" value="InterPro"/>
</dbReference>
<dbReference type="SMART" id="SM00065">
    <property type="entry name" value="GAF"/>
    <property type="match status" value="1"/>
</dbReference>
<dbReference type="PANTHER" id="PTHR43047:SF63">
    <property type="entry name" value="HISTIDINE KINASE"/>
    <property type="match status" value="1"/>
</dbReference>
<dbReference type="Pfam" id="PF00989">
    <property type="entry name" value="PAS"/>
    <property type="match status" value="2"/>
</dbReference>
<dbReference type="InterPro" id="IPR016132">
    <property type="entry name" value="Phyto_chromo_attachment"/>
</dbReference>
<evidence type="ECO:0000259" key="21">
    <source>
        <dbReference type="PROSITE" id="PS50113"/>
    </source>
</evidence>
<dbReference type="Pfam" id="PF00571">
    <property type="entry name" value="CBS"/>
    <property type="match status" value="3"/>
</dbReference>
<evidence type="ECO:0000256" key="12">
    <source>
        <dbReference type="ARBA" id="ARBA00023306"/>
    </source>
</evidence>
<evidence type="ECO:0000256" key="7">
    <source>
        <dbReference type="ARBA" id="ARBA00022741"/>
    </source>
</evidence>
<evidence type="ECO:0000256" key="1">
    <source>
        <dbReference type="ARBA" id="ARBA00000085"/>
    </source>
</evidence>
<feature type="domain" description="PAC" evidence="21">
    <location>
        <begin position="970"/>
        <end position="1022"/>
    </location>
</feature>
<dbReference type="FunFam" id="3.30.565.10:FF:000010">
    <property type="entry name" value="Sensor histidine kinase RcsC"/>
    <property type="match status" value="1"/>
</dbReference>
<evidence type="ECO:0000256" key="9">
    <source>
        <dbReference type="ARBA" id="ARBA00022840"/>
    </source>
</evidence>
<dbReference type="Gene3D" id="3.10.580.10">
    <property type="entry name" value="CBS-domain"/>
    <property type="match status" value="2"/>
</dbReference>
<dbReference type="InterPro" id="IPR004358">
    <property type="entry name" value="Sig_transdc_His_kin-like_C"/>
</dbReference>
<keyword evidence="6" id="KW-0808">Transferase</keyword>
<evidence type="ECO:0000256" key="11">
    <source>
        <dbReference type="ARBA" id="ARBA00023136"/>
    </source>
</evidence>
<dbReference type="GO" id="GO:0005886">
    <property type="term" value="C:plasma membrane"/>
    <property type="evidence" value="ECO:0007669"/>
    <property type="project" value="TreeGrafter"/>
</dbReference>
<comment type="catalytic activity">
    <reaction evidence="1">
        <text>ATP + protein L-histidine = ADP + protein N-phospho-L-histidine.</text>
        <dbReference type="EC" id="2.7.13.3"/>
    </reaction>
</comment>
<evidence type="ECO:0000313" key="23">
    <source>
        <dbReference type="EMBL" id="QXE25509.1"/>
    </source>
</evidence>
<feature type="domain" description="PAS" evidence="20">
    <location>
        <begin position="519"/>
        <end position="562"/>
    </location>
</feature>
<dbReference type="InterPro" id="IPR000644">
    <property type="entry name" value="CBS_dom"/>
</dbReference>
<dbReference type="SMART" id="SM00448">
    <property type="entry name" value="REC"/>
    <property type="match status" value="2"/>
</dbReference>
<dbReference type="CDD" id="cd16922">
    <property type="entry name" value="HATPase_EvgS-ArcB-TorS-like"/>
    <property type="match status" value="1"/>
</dbReference>
<evidence type="ECO:0000259" key="22">
    <source>
        <dbReference type="PROSITE" id="PS51371"/>
    </source>
</evidence>
<dbReference type="SUPFAM" id="SSF55781">
    <property type="entry name" value="GAF domain-like"/>
    <property type="match status" value="1"/>
</dbReference>
<dbReference type="Gene3D" id="3.30.450.40">
    <property type="match status" value="1"/>
</dbReference>
<dbReference type="InterPro" id="IPR013656">
    <property type="entry name" value="PAS_4"/>
</dbReference>
<evidence type="ECO:0000256" key="2">
    <source>
        <dbReference type="ARBA" id="ARBA00004370"/>
    </source>
</evidence>
<dbReference type="GO" id="GO:0006355">
    <property type="term" value="P:regulation of DNA-templated transcription"/>
    <property type="evidence" value="ECO:0007669"/>
    <property type="project" value="InterPro"/>
</dbReference>
<keyword evidence="11" id="KW-0472">Membrane</keyword>
<gene>
    <name evidence="23" type="ORF">B6N60_04224</name>
</gene>
<dbReference type="Gene3D" id="1.10.287.130">
    <property type="match status" value="1"/>
</dbReference>
<dbReference type="KEGG" id="rsin:B6N60_04224"/>
<evidence type="ECO:0000256" key="5">
    <source>
        <dbReference type="ARBA" id="ARBA00022553"/>
    </source>
</evidence>
<dbReference type="InterPro" id="IPR003018">
    <property type="entry name" value="GAF"/>
</dbReference>
<feature type="domain" description="Histidine kinase" evidence="18">
    <location>
        <begin position="1295"/>
        <end position="1542"/>
    </location>
</feature>
<dbReference type="SUPFAM" id="SSF47384">
    <property type="entry name" value="Homodimeric domain of signal transducing histidine kinase"/>
    <property type="match status" value="1"/>
</dbReference>
<dbReference type="Pfam" id="PF08448">
    <property type="entry name" value="PAS_4"/>
    <property type="match status" value="1"/>
</dbReference>
<dbReference type="InterPro" id="IPR046342">
    <property type="entry name" value="CBS_dom_sf"/>
</dbReference>
<dbReference type="Pfam" id="PF02518">
    <property type="entry name" value="HATPase_c"/>
    <property type="match status" value="1"/>
</dbReference>
<evidence type="ECO:0000256" key="3">
    <source>
        <dbReference type="ARBA" id="ARBA00006402"/>
    </source>
</evidence>
<evidence type="ECO:0000259" key="20">
    <source>
        <dbReference type="PROSITE" id="PS50112"/>
    </source>
</evidence>
<dbReference type="InterPro" id="IPR036097">
    <property type="entry name" value="HisK_dim/P_sf"/>
</dbReference>
<evidence type="ECO:0000256" key="13">
    <source>
        <dbReference type="ARBA" id="ARBA00074306"/>
    </source>
</evidence>
<dbReference type="SMART" id="SM00116">
    <property type="entry name" value="CBS"/>
    <property type="match status" value="4"/>
</dbReference>